<evidence type="ECO:0000256" key="1">
    <source>
        <dbReference type="SAM" id="Phobius"/>
    </source>
</evidence>
<dbReference type="Pfam" id="PF01882">
    <property type="entry name" value="DUF58"/>
    <property type="match status" value="1"/>
</dbReference>
<reference evidence="3" key="1">
    <citation type="submission" date="2020-07" db="EMBL/GenBank/DDBJ databases">
        <title>Vallitalea pronyensis genome.</title>
        <authorList>
            <person name="Postec A."/>
        </authorList>
    </citation>
    <scope>NUCLEOTIDE SEQUENCE</scope>
    <source>
        <strain evidence="3">FatNI3</strain>
    </source>
</reference>
<dbReference type="PANTHER" id="PTHR34351">
    <property type="entry name" value="SLR1927 PROTEIN-RELATED"/>
    <property type="match status" value="1"/>
</dbReference>
<dbReference type="AlphaFoldDB" id="A0A8J8MLI3"/>
<protein>
    <submittedName>
        <fullName evidence="3">DUF58 domain-containing protein</fullName>
    </submittedName>
</protein>
<keyword evidence="1" id="KW-0812">Transmembrane</keyword>
<sequence length="391" mass="45778">MKKNRRRYVILLILSSLFVYTVPGTISAVIFYMLLIMPICSLLYTCFAYGVFKVQQDIDSRHVLKGNSVQLTCAIYNDSPFLFPPMALKLIGSSLLFTQAIKEEMFILVPNSKQTFTYSLHCKYRGAFLLGIDSVMIQDPFKLFALRFRGVEPIKIMVYPHIVAMQIDFLTESQEQHNNWNRLVLQDAYSLSEIRPYQQGDTKKNIHWKISAKMQQWMMKTKKEEIKKKAIILLDTKSLDVPKERQLFLEDYCIELVVGHVKVFLDHWIPTRLLYHDLKHYDLLAVKPKDFSVFYKELAKVKYAMDSSMTSSIQKVITEKRRGDHPGMLHLFTFDLSKDLLSKLIAMNKSDINVCVHYIMDQSQPYEEKEKKYQLVNDMQEKGLIIKHYLP</sequence>
<feature type="transmembrane region" description="Helical" evidence="1">
    <location>
        <begin position="29"/>
        <end position="52"/>
    </location>
</feature>
<dbReference type="Proteomes" id="UP000683246">
    <property type="component" value="Chromosome"/>
</dbReference>
<name>A0A8J8MLI3_9FIRM</name>
<dbReference type="RefSeq" id="WP_212694585.1">
    <property type="nucleotide sequence ID" value="NZ_CP058649.1"/>
</dbReference>
<keyword evidence="1" id="KW-1133">Transmembrane helix</keyword>
<keyword evidence="1" id="KW-0472">Membrane</keyword>
<organism evidence="3 4">
    <name type="scientific">Vallitalea pronyensis</name>
    <dbReference type="NCBI Taxonomy" id="1348613"/>
    <lineage>
        <taxon>Bacteria</taxon>
        <taxon>Bacillati</taxon>
        <taxon>Bacillota</taxon>
        <taxon>Clostridia</taxon>
        <taxon>Lachnospirales</taxon>
        <taxon>Vallitaleaceae</taxon>
        <taxon>Vallitalea</taxon>
    </lineage>
</organism>
<evidence type="ECO:0000259" key="2">
    <source>
        <dbReference type="Pfam" id="PF01882"/>
    </source>
</evidence>
<feature type="transmembrane region" description="Helical" evidence="1">
    <location>
        <begin position="7"/>
        <end position="23"/>
    </location>
</feature>
<evidence type="ECO:0000313" key="4">
    <source>
        <dbReference type="Proteomes" id="UP000683246"/>
    </source>
</evidence>
<keyword evidence="4" id="KW-1185">Reference proteome</keyword>
<accession>A0A8J8MLI3</accession>
<dbReference type="KEGG" id="vpy:HZI73_17060"/>
<dbReference type="EMBL" id="CP058649">
    <property type="protein sequence ID" value="QUI23895.1"/>
    <property type="molecule type" value="Genomic_DNA"/>
</dbReference>
<proteinExistence type="predicted"/>
<dbReference type="InterPro" id="IPR002881">
    <property type="entry name" value="DUF58"/>
</dbReference>
<gene>
    <name evidence="3" type="ORF">HZI73_17060</name>
</gene>
<evidence type="ECO:0000313" key="3">
    <source>
        <dbReference type="EMBL" id="QUI23895.1"/>
    </source>
</evidence>
<feature type="domain" description="DUF58" evidence="2">
    <location>
        <begin position="193"/>
        <end position="237"/>
    </location>
</feature>